<dbReference type="SMART" id="SM00382">
    <property type="entry name" value="AAA"/>
    <property type="match status" value="1"/>
</dbReference>
<dbReference type="Proteomes" id="UP000289132">
    <property type="component" value="Unassembled WGS sequence"/>
</dbReference>
<dbReference type="EMBL" id="PDKD01000005">
    <property type="protein sequence ID" value="RXJ92121.1"/>
    <property type="molecule type" value="Genomic_DNA"/>
</dbReference>
<evidence type="ECO:0000256" key="3">
    <source>
        <dbReference type="ARBA" id="ARBA00022840"/>
    </source>
</evidence>
<dbReference type="AlphaFoldDB" id="A0AAD0QL36"/>
<dbReference type="EMBL" id="CP031367">
    <property type="protein sequence ID" value="AXK48800.1"/>
    <property type="molecule type" value="Genomic_DNA"/>
</dbReference>
<dbReference type="InterPro" id="IPR027417">
    <property type="entry name" value="P-loop_NTPase"/>
</dbReference>
<dbReference type="InterPro" id="IPR003439">
    <property type="entry name" value="ABC_transporter-like_ATP-bd"/>
</dbReference>
<protein>
    <submittedName>
        <fullName evidence="6">ABC transporter ATP-binding protein</fullName>
    </submittedName>
    <submittedName>
        <fullName evidence="5">Copper ABC transporter NosDFY, putative ATP-binding protein NosF</fullName>
    </submittedName>
</protein>
<dbReference type="PROSITE" id="PS00211">
    <property type="entry name" value="ABC_TRANSPORTER_1"/>
    <property type="match status" value="1"/>
</dbReference>
<keyword evidence="3 5" id="KW-0067">ATP-binding</keyword>
<dbReference type="Gene3D" id="3.40.50.300">
    <property type="entry name" value="P-loop containing nucleotide triphosphate hydrolases"/>
    <property type="match status" value="1"/>
</dbReference>
<evidence type="ECO:0000256" key="1">
    <source>
        <dbReference type="ARBA" id="ARBA00022448"/>
    </source>
</evidence>
<dbReference type="PROSITE" id="PS50893">
    <property type="entry name" value="ABC_TRANSPORTER_2"/>
    <property type="match status" value="1"/>
</dbReference>
<reference evidence="5 7" key="2">
    <citation type="submission" date="2018-07" db="EMBL/GenBank/DDBJ databases">
        <title>Complete genome of the Arcobacter trophiarum type strain LMG 25534.</title>
        <authorList>
            <person name="Miller W.G."/>
            <person name="Yee E."/>
        </authorList>
    </citation>
    <scope>NUCLEOTIDE SEQUENCE [LARGE SCALE GENOMIC DNA]</scope>
    <source>
        <strain evidence="5 7">LMG 25534</strain>
    </source>
</reference>
<feature type="domain" description="ABC transporter" evidence="4">
    <location>
        <begin position="2"/>
        <end position="212"/>
    </location>
</feature>
<dbReference type="Proteomes" id="UP000254504">
    <property type="component" value="Chromosome"/>
</dbReference>
<keyword evidence="1" id="KW-0813">Transport</keyword>
<dbReference type="GO" id="GO:0016887">
    <property type="term" value="F:ATP hydrolysis activity"/>
    <property type="evidence" value="ECO:0007669"/>
    <property type="project" value="InterPro"/>
</dbReference>
<keyword evidence="8" id="KW-1185">Reference proteome</keyword>
<dbReference type="SUPFAM" id="SSF52540">
    <property type="entry name" value="P-loop containing nucleoside triphosphate hydrolases"/>
    <property type="match status" value="1"/>
</dbReference>
<organism evidence="5 7">
    <name type="scientific">Aliarcobacter trophiarum LMG 25534</name>
    <dbReference type="NCBI Taxonomy" id="1032241"/>
    <lineage>
        <taxon>Bacteria</taxon>
        <taxon>Pseudomonadati</taxon>
        <taxon>Campylobacterota</taxon>
        <taxon>Epsilonproteobacteria</taxon>
        <taxon>Campylobacterales</taxon>
        <taxon>Arcobacteraceae</taxon>
        <taxon>Aliarcobacter</taxon>
    </lineage>
</organism>
<dbReference type="PANTHER" id="PTHR42939:SF1">
    <property type="entry name" value="ABC TRANSPORTER ATP-BINDING PROTEIN ALBC-RELATED"/>
    <property type="match status" value="1"/>
</dbReference>
<dbReference type="CDD" id="cd03230">
    <property type="entry name" value="ABC_DR_subfamily_A"/>
    <property type="match status" value="1"/>
</dbReference>
<evidence type="ECO:0000313" key="5">
    <source>
        <dbReference type="EMBL" id="AXK48800.1"/>
    </source>
</evidence>
<keyword evidence="2" id="KW-0547">Nucleotide-binding</keyword>
<dbReference type="RefSeq" id="WP_115428311.1">
    <property type="nucleotide sequence ID" value="NZ_CP031367.1"/>
</dbReference>
<dbReference type="PANTHER" id="PTHR42939">
    <property type="entry name" value="ABC TRANSPORTER ATP-BINDING PROTEIN ALBC-RELATED"/>
    <property type="match status" value="1"/>
</dbReference>
<dbReference type="InterPro" id="IPR017871">
    <property type="entry name" value="ABC_transporter-like_CS"/>
</dbReference>
<name>A0AAD0QL36_9BACT</name>
<evidence type="ECO:0000313" key="8">
    <source>
        <dbReference type="Proteomes" id="UP000289132"/>
    </source>
</evidence>
<dbReference type="GO" id="GO:0005524">
    <property type="term" value="F:ATP binding"/>
    <property type="evidence" value="ECO:0007669"/>
    <property type="project" value="UniProtKB-KW"/>
</dbReference>
<proteinExistence type="predicted"/>
<sequence length="212" mass="24056">MIKIKNLTKTFGTQNSLDNISLELNKEDRVIIMGQNGAGKTTLIRSILGQYIPTSGDIEVSGFNPFKNRVDTISKIGFVPQLPPPIKLTVEELINFAVKSSNIDKDEIVELCSKMDLDIKSHFRKIFFKLSGGMKQKLLIAIAIAKRPEIFIFDEPTANLDPKGRESFYEIIKEYSKNRLTIFISHRIEEVSNMVNRKIELDLGKVVLDEKI</sequence>
<accession>A0AAD0QL36</accession>
<dbReference type="InterPro" id="IPR051782">
    <property type="entry name" value="ABC_Transporter_VariousFunc"/>
</dbReference>
<dbReference type="KEGG" id="atp:ATR_0934"/>
<dbReference type="InterPro" id="IPR003593">
    <property type="entry name" value="AAA+_ATPase"/>
</dbReference>
<evidence type="ECO:0000313" key="7">
    <source>
        <dbReference type="Proteomes" id="UP000254504"/>
    </source>
</evidence>
<evidence type="ECO:0000259" key="4">
    <source>
        <dbReference type="PROSITE" id="PS50893"/>
    </source>
</evidence>
<evidence type="ECO:0000313" key="6">
    <source>
        <dbReference type="EMBL" id="RXJ92121.1"/>
    </source>
</evidence>
<evidence type="ECO:0000256" key="2">
    <source>
        <dbReference type="ARBA" id="ARBA00022741"/>
    </source>
</evidence>
<reference evidence="6 8" key="1">
    <citation type="submission" date="2017-10" db="EMBL/GenBank/DDBJ databases">
        <title>Genomics of the genus Arcobacter.</title>
        <authorList>
            <person name="Perez-Cataluna A."/>
            <person name="Figueras M.J."/>
        </authorList>
    </citation>
    <scope>NUCLEOTIDE SEQUENCE [LARGE SCALE GENOMIC DNA]</scope>
    <source>
        <strain evidence="6 8">LMG 25534</strain>
    </source>
</reference>
<dbReference type="Pfam" id="PF00005">
    <property type="entry name" value="ABC_tran"/>
    <property type="match status" value="1"/>
</dbReference>
<gene>
    <name evidence="5" type="primary">nosF</name>
    <name evidence="5" type="ORF">ATR_0934</name>
    <name evidence="6" type="ORF">CRU87_04580</name>
</gene>